<reference evidence="3 4" key="1">
    <citation type="submission" date="2020-09" db="EMBL/GenBank/DDBJ databases">
        <title>A novel species.</title>
        <authorList>
            <person name="Gao J."/>
        </authorList>
    </citation>
    <scope>NUCLEOTIDE SEQUENCE [LARGE SCALE GENOMIC DNA]</scope>
    <source>
        <strain evidence="3 4">CRXT-Y-14</strain>
    </source>
</reference>
<dbReference type="PANTHER" id="PTHR35201:SF4">
    <property type="entry name" value="BETA-PINACENE SYNTHASE-RELATED"/>
    <property type="match status" value="1"/>
</dbReference>
<gene>
    <name evidence="3" type="ORF">IAG42_11640</name>
</gene>
<keyword evidence="2" id="KW-0479">Metal-binding</keyword>
<name>A0A7H1B655_9ACTN</name>
<evidence type="ECO:0000313" key="3">
    <source>
        <dbReference type="EMBL" id="QNS04210.1"/>
    </source>
</evidence>
<dbReference type="SFLD" id="SFLDG01020">
    <property type="entry name" value="Terpene_Cyclase_Like_2"/>
    <property type="match status" value="1"/>
</dbReference>
<dbReference type="InterPro" id="IPR034686">
    <property type="entry name" value="Terpene_cyclase-like_2"/>
</dbReference>
<dbReference type="AlphaFoldDB" id="A0A7H1B655"/>
<dbReference type="RefSeq" id="WP_188336948.1">
    <property type="nucleotide sequence ID" value="NZ_CP061281.1"/>
</dbReference>
<sequence length="359" mass="41124">MFVAAYPETVVPPALALPAIEDAFPRNLHPYWPKLQEKTRSWLLEKRLMPADKVEKYADGLCYTDLMAGYYIGAPDDVLSAICDYSAWFFVWDDRHDRDVIHGRTASWRRLAVQLHAATEAPELHLDHKDPLVAGFAESVNRLYGSLSRSWNARFARHFHVVIDAYDQEFHNRMTGTVPTVDEYIALRRNTFAHWIWLDLLEPSAQYELPAWVRKNEAFTRAALACQDFAAWYNDLCSLPKELAGEELHNLGISLIKHQGLSLQEAVVEVRRRVQGTIDDFLEAEKEVEQMAASAEQVGQHGKELADAIRACVGNMRNWFSSVYWFHHESGRYAVDSWDDRSTPPYISDEQPDQVGECA</sequence>
<dbReference type="GO" id="GO:0046872">
    <property type="term" value="F:metal ion binding"/>
    <property type="evidence" value="ECO:0007669"/>
    <property type="project" value="UniProtKB-KW"/>
</dbReference>
<dbReference type="EC" id="4.2.3.-" evidence="2"/>
<proteinExistence type="inferred from homology"/>
<dbReference type="Pfam" id="PF19086">
    <property type="entry name" value="Terpene_syn_C_2"/>
    <property type="match status" value="1"/>
</dbReference>
<accession>A0A7H1B655</accession>
<dbReference type="InterPro" id="IPR008949">
    <property type="entry name" value="Isoprenoid_synthase_dom_sf"/>
</dbReference>
<keyword evidence="4" id="KW-1185">Reference proteome</keyword>
<dbReference type="SUPFAM" id="SSF48576">
    <property type="entry name" value="Terpenoid synthases"/>
    <property type="match status" value="1"/>
</dbReference>
<evidence type="ECO:0000256" key="2">
    <source>
        <dbReference type="RuleBase" id="RU366034"/>
    </source>
</evidence>
<evidence type="ECO:0000256" key="1">
    <source>
        <dbReference type="ARBA" id="ARBA00023239"/>
    </source>
</evidence>
<organism evidence="3 4">
    <name type="scientific">Streptomyces xanthii</name>
    <dbReference type="NCBI Taxonomy" id="2768069"/>
    <lineage>
        <taxon>Bacteria</taxon>
        <taxon>Bacillati</taxon>
        <taxon>Actinomycetota</taxon>
        <taxon>Actinomycetes</taxon>
        <taxon>Kitasatosporales</taxon>
        <taxon>Streptomycetaceae</taxon>
        <taxon>Streptomyces</taxon>
    </lineage>
</organism>
<evidence type="ECO:0000313" key="4">
    <source>
        <dbReference type="Proteomes" id="UP000516428"/>
    </source>
</evidence>
<dbReference type="Proteomes" id="UP000516428">
    <property type="component" value="Chromosome"/>
</dbReference>
<comment type="cofactor">
    <cofactor evidence="2">
        <name>Mg(2+)</name>
        <dbReference type="ChEBI" id="CHEBI:18420"/>
    </cofactor>
</comment>
<dbReference type="KEGG" id="sxn:IAG42_11640"/>
<comment type="similarity">
    <text evidence="2">Belongs to the terpene synthase family.</text>
</comment>
<keyword evidence="1 2" id="KW-0456">Lyase</keyword>
<dbReference type="EMBL" id="CP061281">
    <property type="protein sequence ID" value="QNS04210.1"/>
    <property type="molecule type" value="Genomic_DNA"/>
</dbReference>
<dbReference type="Gene3D" id="1.10.600.10">
    <property type="entry name" value="Farnesyl Diphosphate Synthase"/>
    <property type="match status" value="1"/>
</dbReference>
<dbReference type="SFLD" id="SFLDS00005">
    <property type="entry name" value="Isoprenoid_Synthase_Type_I"/>
    <property type="match status" value="1"/>
</dbReference>
<dbReference type="GO" id="GO:0010333">
    <property type="term" value="F:terpene synthase activity"/>
    <property type="evidence" value="ECO:0007669"/>
    <property type="project" value="InterPro"/>
</dbReference>
<dbReference type="PANTHER" id="PTHR35201">
    <property type="entry name" value="TERPENE SYNTHASE"/>
    <property type="match status" value="1"/>
</dbReference>
<keyword evidence="2" id="KW-0460">Magnesium</keyword>
<protein>
    <recommendedName>
        <fullName evidence="2">Terpene synthase</fullName>
        <ecNumber evidence="2">4.2.3.-</ecNumber>
    </recommendedName>
</protein>